<dbReference type="PANTHER" id="PTHR34473:SF2">
    <property type="entry name" value="UPF0699 TRANSMEMBRANE PROTEIN YDBT"/>
    <property type="match status" value="1"/>
</dbReference>
<keyword evidence="4" id="KW-1185">Reference proteome</keyword>
<keyword evidence="1" id="KW-0812">Transmembrane</keyword>
<dbReference type="RefSeq" id="WP_236343335.1">
    <property type="nucleotide sequence ID" value="NZ_CAKMMF010000015.1"/>
</dbReference>
<keyword evidence="1" id="KW-1133">Transmembrane helix</keyword>
<evidence type="ECO:0000256" key="1">
    <source>
        <dbReference type="SAM" id="Phobius"/>
    </source>
</evidence>
<sequence length="525" mass="59138">MKKSNGQEHLKGSRLHPISLIFFIFKTIKDLLYPLLVFVISTIVRKEINMLWVGGGTLLFLVLLAFISYFTWYRFVYTIEQGSLHVEQGIFVRKKTWISKDRVQAVNTSAGIIHRMLGLVKLSVETAGGKKPEAVLNAITAQESERIRAALLLHKEANNQVDQTRHSSVADEQVVQAASFEEGKAAEGNANSVLVLSTKSDEPQESRVLSIKDLLLFSATSGRVGIIIALFGAAYSQLDDVLDRMFNFRDIISSWLNSHTLNIGIISLLFVAGLLIAWIVAIIFTSLKEYGFTLRQIDDKLIITRGLLEKKQITVPIQSIQAIHLTQNILRRPLGLFSVHVVATGYDEKNGASALMFPLIRSAELPHFLQRFVPLYQVPERWERLEQRALSSFITIPLLLTIAIIIPAIIWIPGSYGWLAVFLPLFVGLSAWLNYKHTAWSLMNSQLSIQYGGFTKHQALIHRKRIQWNRMSQTPFQLRKNLTTISVALASGRSNATFNVRHMPEQAGYELKGWLANSNRQGKLP</sequence>
<feature type="transmembrane region" description="Helical" evidence="1">
    <location>
        <begin position="214"/>
        <end position="235"/>
    </location>
</feature>
<feature type="transmembrane region" description="Helical" evidence="1">
    <location>
        <begin position="416"/>
        <end position="435"/>
    </location>
</feature>
<keyword evidence="1" id="KW-0472">Membrane</keyword>
<dbReference type="Pfam" id="PF03703">
    <property type="entry name" value="bPH_2"/>
    <property type="match status" value="3"/>
</dbReference>
<gene>
    <name evidence="3" type="ORF">PAECIP111893_02971</name>
</gene>
<proteinExistence type="predicted"/>
<feature type="transmembrane region" description="Helical" evidence="1">
    <location>
        <begin position="20"/>
        <end position="44"/>
    </location>
</feature>
<organism evidence="3 4">
    <name type="scientific">Paenibacillus plantiphilus</name>
    <dbReference type="NCBI Taxonomy" id="2905650"/>
    <lineage>
        <taxon>Bacteria</taxon>
        <taxon>Bacillati</taxon>
        <taxon>Bacillota</taxon>
        <taxon>Bacilli</taxon>
        <taxon>Bacillales</taxon>
        <taxon>Paenibacillaceae</taxon>
        <taxon>Paenibacillus</taxon>
    </lineage>
</organism>
<dbReference type="InterPro" id="IPR005182">
    <property type="entry name" value="YdbS-like_PH"/>
</dbReference>
<feature type="domain" description="YdbS-like PH" evidence="2">
    <location>
        <begin position="72"/>
        <end position="149"/>
    </location>
</feature>
<dbReference type="InterPro" id="IPR014529">
    <property type="entry name" value="UCP026631"/>
</dbReference>
<evidence type="ECO:0000313" key="4">
    <source>
        <dbReference type="Proteomes" id="UP000838686"/>
    </source>
</evidence>
<feature type="domain" description="YdbS-like PH" evidence="2">
    <location>
        <begin position="295"/>
        <end position="348"/>
    </location>
</feature>
<evidence type="ECO:0000313" key="3">
    <source>
        <dbReference type="EMBL" id="CAH1209062.1"/>
    </source>
</evidence>
<feature type="transmembrane region" description="Helical" evidence="1">
    <location>
        <begin position="263"/>
        <end position="287"/>
    </location>
</feature>
<feature type="transmembrane region" description="Helical" evidence="1">
    <location>
        <begin position="50"/>
        <end position="72"/>
    </location>
</feature>
<protein>
    <recommendedName>
        <fullName evidence="2">YdbS-like PH domain-containing protein</fullName>
    </recommendedName>
</protein>
<dbReference type="PIRSF" id="PIRSF026631">
    <property type="entry name" value="UCP026631"/>
    <property type="match status" value="1"/>
</dbReference>
<name>A0ABM9CC85_9BACL</name>
<evidence type="ECO:0000259" key="2">
    <source>
        <dbReference type="Pfam" id="PF03703"/>
    </source>
</evidence>
<dbReference type="Proteomes" id="UP000838686">
    <property type="component" value="Unassembled WGS sequence"/>
</dbReference>
<accession>A0ABM9CC85</accession>
<dbReference type="PANTHER" id="PTHR34473">
    <property type="entry name" value="UPF0699 TRANSMEMBRANE PROTEIN YDBS"/>
    <property type="match status" value="1"/>
</dbReference>
<feature type="domain" description="YdbS-like PH" evidence="2">
    <location>
        <begin position="435"/>
        <end position="505"/>
    </location>
</feature>
<dbReference type="EMBL" id="CAKMMF010000015">
    <property type="protein sequence ID" value="CAH1209062.1"/>
    <property type="molecule type" value="Genomic_DNA"/>
</dbReference>
<feature type="transmembrane region" description="Helical" evidence="1">
    <location>
        <begin position="389"/>
        <end position="410"/>
    </location>
</feature>
<reference evidence="3" key="1">
    <citation type="submission" date="2022-01" db="EMBL/GenBank/DDBJ databases">
        <authorList>
            <person name="Criscuolo A."/>
        </authorList>
    </citation>
    <scope>NUCLEOTIDE SEQUENCE</scope>
    <source>
        <strain evidence="3">CIP111893</strain>
    </source>
</reference>
<comment type="caution">
    <text evidence="3">The sequence shown here is derived from an EMBL/GenBank/DDBJ whole genome shotgun (WGS) entry which is preliminary data.</text>
</comment>